<accession>A0ABR2IA85</accession>
<name>A0ABR2IA85_9PEZI</name>
<keyword evidence="2" id="KW-1185">Reference proteome</keyword>
<proteinExistence type="predicted"/>
<protein>
    <submittedName>
        <fullName evidence="1">Uncharacterized protein</fullName>
    </submittedName>
</protein>
<reference evidence="1 2" key="1">
    <citation type="journal article" date="2024" name="IMA Fungus">
        <title>Apiospora arundinis, a panoply of carbohydrate-active enzymes and secondary metabolites.</title>
        <authorList>
            <person name="Sorensen T."/>
            <person name="Petersen C."/>
            <person name="Muurmann A.T."/>
            <person name="Christiansen J.V."/>
            <person name="Brundto M.L."/>
            <person name="Overgaard C.K."/>
            <person name="Boysen A.T."/>
            <person name="Wollenberg R.D."/>
            <person name="Larsen T.O."/>
            <person name="Sorensen J.L."/>
            <person name="Nielsen K.L."/>
            <person name="Sondergaard T.E."/>
        </authorList>
    </citation>
    <scope>NUCLEOTIDE SEQUENCE [LARGE SCALE GENOMIC DNA]</scope>
    <source>
        <strain evidence="1 2">AAU 773</strain>
    </source>
</reference>
<comment type="caution">
    <text evidence="1">The sequence shown here is derived from an EMBL/GenBank/DDBJ whole genome shotgun (WGS) entry which is preliminary data.</text>
</comment>
<organism evidence="1 2">
    <name type="scientific">Apiospora arundinis</name>
    <dbReference type="NCBI Taxonomy" id="335852"/>
    <lineage>
        <taxon>Eukaryota</taxon>
        <taxon>Fungi</taxon>
        <taxon>Dikarya</taxon>
        <taxon>Ascomycota</taxon>
        <taxon>Pezizomycotina</taxon>
        <taxon>Sordariomycetes</taxon>
        <taxon>Xylariomycetidae</taxon>
        <taxon>Amphisphaeriales</taxon>
        <taxon>Apiosporaceae</taxon>
        <taxon>Apiospora</taxon>
    </lineage>
</organism>
<evidence type="ECO:0000313" key="1">
    <source>
        <dbReference type="EMBL" id="KAK8859527.1"/>
    </source>
</evidence>
<gene>
    <name evidence="1" type="ORF">PGQ11_010261</name>
</gene>
<dbReference type="EMBL" id="JAPCWZ010000006">
    <property type="protein sequence ID" value="KAK8859527.1"/>
    <property type="molecule type" value="Genomic_DNA"/>
</dbReference>
<dbReference type="Proteomes" id="UP001390339">
    <property type="component" value="Unassembled WGS sequence"/>
</dbReference>
<sequence>MAQPPTSELLAQAKALPPTGCEARYWEVVGDILERVKEVLYNPENAQQCISVDHANKIVEILELPRAPRAEKFKSYFGSLVPETLKDLYFYLDKVLDALRFFIEGGDDGDSETHAAFRLIICDFLSPLLKLQEEGVTVEPGIRHSEVTVKAEPPSN</sequence>
<evidence type="ECO:0000313" key="2">
    <source>
        <dbReference type="Proteomes" id="UP001390339"/>
    </source>
</evidence>